<dbReference type="RefSeq" id="WP_256619408.1">
    <property type="nucleotide sequence ID" value="NZ_JANIBC010000005.1"/>
</dbReference>
<keyword evidence="3" id="KW-1185">Reference proteome</keyword>
<evidence type="ECO:0000313" key="3">
    <source>
        <dbReference type="Proteomes" id="UP001142610"/>
    </source>
</evidence>
<sequence>MRFATLAVCSILMTACATTPEVSLTPLEIQSMQTRSFEAEKSETFASVMSMFQNLGYTIRQADVSTGFITAESTAETSTNMLELALIGARANRYTSSTRATATIEEMNGETRVRLNFVNARKSSSGWGQNSSDDKPVLDAEVYTNAFNKIENELFVRSAS</sequence>
<reference evidence="2" key="1">
    <citation type="submission" date="2022-07" db="EMBL/GenBank/DDBJ databases">
        <title>Parvularcula maris sp. nov., an algicidal bacterium isolated from seawater.</title>
        <authorList>
            <person name="Li F."/>
        </authorList>
    </citation>
    <scope>NUCLEOTIDE SEQUENCE</scope>
    <source>
        <strain evidence="2">BGMRC 0090</strain>
    </source>
</reference>
<gene>
    <name evidence="2" type="ORF">NOG11_08935</name>
</gene>
<dbReference type="PROSITE" id="PS51257">
    <property type="entry name" value="PROKAR_LIPOPROTEIN"/>
    <property type="match status" value="1"/>
</dbReference>
<evidence type="ECO:0000256" key="1">
    <source>
        <dbReference type="SAM" id="SignalP"/>
    </source>
</evidence>
<evidence type="ECO:0008006" key="4">
    <source>
        <dbReference type="Google" id="ProtNLM"/>
    </source>
</evidence>
<dbReference type="EMBL" id="JANIBC010000005">
    <property type="protein sequence ID" value="MCQ8185520.1"/>
    <property type="molecule type" value="Genomic_DNA"/>
</dbReference>
<feature type="signal peptide" evidence="1">
    <location>
        <begin position="1"/>
        <end position="17"/>
    </location>
</feature>
<proteinExistence type="predicted"/>
<feature type="chain" id="PRO_5040934499" description="DUF4410 domain-containing protein" evidence="1">
    <location>
        <begin position="18"/>
        <end position="160"/>
    </location>
</feature>
<comment type="caution">
    <text evidence="2">The sequence shown here is derived from an EMBL/GenBank/DDBJ whole genome shotgun (WGS) entry which is preliminary data.</text>
</comment>
<keyword evidence="1" id="KW-0732">Signal</keyword>
<accession>A0A9X2RI03</accession>
<name>A0A9X2RI03_9PROT</name>
<dbReference type="Proteomes" id="UP001142610">
    <property type="component" value="Unassembled WGS sequence"/>
</dbReference>
<evidence type="ECO:0000313" key="2">
    <source>
        <dbReference type="EMBL" id="MCQ8185520.1"/>
    </source>
</evidence>
<organism evidence="2 3">
    <name type="scientific">Parvularcula maris</name>
    <dbReference type="NCBI Taxonomy" id="2965077"/>
    <lineage>
        <taxon>Bacteria</taxon>
        <taxon>Pseudomonadati</taxon>
        <taxon>Pseudomonadota</taxon>
        <taxon>Alphaproteobacteria</taxon>
        <taxon>Parvularculales</taxon>
        <taxon>Parvularculaceae</taxon>
        <taxon>Parvularcula</taxon>
    </lineage>
</organism>
<protein>
    <recommendedName>
        <fullName evidence="4">DUF4410 domain-containing protein</fullName>
    </recommendedName>
</protein>
<dbReference type="AlphaFoldDB" id="A0A9X2RI03"/>